<proteinExistence type="predicted"/>
<dbReference type="InterPro" id="IPR045053">
    <property type="entry name" value="MAN-like"/>
</dbReference>
<dbReference type="GO" id="GO:0005576">
    <property type="term" value="C:extracellular region"/>
    <property type="evidence" value="ECO:0007669"/>
    <property type="project" value="UniProtKB-SubCell"/>
</dbReference>
<evidence type="ECO:0000256" key="3">
    <source>
        <dbReference type="ARBA" id="ARBA00012706"/>
    </source>
</evidence>
<dbReference type="InterPro" id="IPR036116">
    <property type="entry name" value="FN3_sf"/>
</dbReference>
<sequence>MLKKAFFMACFYFVSSHAYCHFEHFITRDGSRLLDGDRPFRFAGLHAPELHRIEDDERGVCKEDRRGWGQYFKWPTKEEQQNWVRSLVRTGHKATRIYVLSVAQPDDAACEREVHILPPVKADEMPRLNEKAMQVLDNLLATADEEGLRLIIPFIDHWSWWGGRAELAAFYDESADDFYNTKSKTYRAYQSIIQQVVTRTNTITGRKYSAEKAIMAWETGNELKDSTSAFVTETAALIRRFAPKQLVVDGNYLSVLSSSVNDPNIDIISNHFYSVNHNNKPQTIIDDLVSIKGKKVYIIGEFGLLPTKQIQEIMQAAVKSDVNGAQASGALIWGFRGRRHNGGFYWHKEGDSEYYSYHLPGFEAGKENDEIAVIDTIRQAQANMNGEVKSRVLPSPEPPTLREISQARHVNWLGSPVARAYRIERKLASDIKWYVIAKEVSDGKNQYDSRHDNLFTDTDELNVGQTYLYRVIGINESGESQPSNVQSLYISPVHLN</sequence>
<dbReference type="InterPro" id="IPR017853">
    <property type="entry name" value="GH"/>
</dbReference>
<evidence type="ECO:0000256" key="4">
    <source>
        <dbReference type="ARBA" id="ARBA00022525"/>
    </source>
</evidence>
<dbReference type="SUPFAM" id="SSF51445">
    <property type="entry name" value="(Trans)glycosidases"/>
    <property type="match status" value="1"/>
</dbReference>
<dbReference type="GO" id="GO:0016985">
    <property type="term" value="F:mannan endo-1,4-beta-mannosidase activity"/>
    <property type="evidence" value="ECO:0007669"/>
    <property type="project" value="TreeGrafter"/>
</dbReference>
<evidence type="ECO:0000313" key="9">
    <source>
        <dbReference type="EMBL" id="QHJ11375.1"/>
    </source>
</evidence>
<evidence type="ECO:0000256" key="5">
    <source>
        <dbReference type="ARBA" id="ARBA00022729"/>
    </source>
</evidence>
<keyword evidence="6" id="KW-0378">Hydrolase</keyword>
<dbReference type="AlphaFoldDB" id="A0A857JH97"/>
<evidence type="ECO:0000256" key="1">
    <source>
        <dbReference type="ARBA" id="ARBA00001678"/>
    </source>
</evidence>
<accession>A0A857JH97</accession>
<comment type="subcellular location">
    <subcellularLocation>
        <location evidence="2">Secreted</location>
    </subcellularLocation>
</comment>
<evidence type="ECO:0000313" key="10">
    <source>
        <dbReference type="Proteomes" id="UP000464524"/>
    </source>
</evidence>
<feature type="domain" description="Glycoside hydrolase family 5" evidence="8">
    <location>
        <begin position="172"/>
        <end position="276"/>
    </location>
</feature>
<reference evidence="9 10" key="1">
    <citation type="submission" date="2019-12" db="EMBL/GenBank/DDBJ databases">
        <title>Genome sequencing and assembly of endphytes of Porphyra tenera.</title>
        <authorList>
            <person name="Park J.M."/>
            <person name="Shin R."/>
            <person name="Jo S.H."/>
        </authorList>
    </citation>
    <scope>NUCLEOTIDE SEQUENCE [LARGE SCALE GENOMIC DNA]</scope>
    <source>
        <strain evidence="9 10">GPM4</strain>
    </source>
</reference>
<dbReference type="Pfam" id="PF26410">
    <property type="entry name" value="GH5_mannosidase"/>
    <property type="match status" value="1"/>
</dbReference>
<evidence type="ECO:0000256" key="6">
    <source>
        <dbReference type="ARBA" id="ARBA00022801"/>
    </source>
</evidence>
<organism evidence="9 10">
    <name type="scientific">Paraglaciecola mesophila</name>
    <dbReference type="NCBI Taxonomy" id="197222"/>
    <lineage>
        <taxon>Bacteria</taxon>
        <taxon>Pseudomonadati</taxon>
        <taxon>Pseudomonadota</taxon>
        <taxon>Gammaproteobacteria</taxon>
        <taxon>Alteromonadales</taxon>
        <taxon>Alteromonadaceae</taxon>
        <taxon>Paraglaciecola</taxon>
    </lineage>
</organism>
<dbReference type="Proteomes" id="UP000464524">
    <property type="component" value="Chromosome"/>
</dbReference>
<dbReference type="KEGG" id="pmes:FX988_01604"/>
<gene>
    <name evidence="9" type="ORF">FX988_01604</name>
</gene>
<evidence type="ECO:0000256" key="7">
    <source>
        <dbReference type="ARBA" id="ARBA00023295"/>
    </source>
</evidence>
<dbReference type="PANTHER" id="PTHR31451">
    <property type="match status" value="1"/>
</dbReference>
<dbReference type="Gene3D" id="3.20.20.80">
    <property type="entry name" value="Glycosidases"/>
    <property type="match status" value="1"/>
</dbReference>
<comment type="catalytic activity">
    <reaction evidence="1">
        <text>Random hydrolysis of (1-&gt;4)-beta-D-mannosidic linkages in mannans, galactomannans and glucomannans.</text>
        <dbReference type="EC" id="3.2.1.78"/>
    </reaction>
</comment>
<dbReference type="SUPFAM" id="SSF49265">
    <property type="entry name" value="Fibronectin type III"/>
    <property type="match status" value="1"/>
</dbReference>
<dbReference type="PANTHER" id="PTHR31451:SF39">
    <property type="entry name" value="MANNAN ENDO-1,4-BETA-MANNOSIDASE 1"/>
    <property type="match status" value="1"/>
</dbReference>
<dbReference type="CDD" id="cd00063">
    <property type="entry name" value="FN3"/>
    <property type="match status" value="1"/>
</dbReference>
<dbReference type="InterPro" id="IPR003961">
    <property type="entry name" value="FN3_dom"/>
</dbReference>
<dbReference type="EC" id="3.2.1.78" evidence="3"/>
<name>A0A857JH97_9ALTE</name>
<evidence type="ECO:0000259" key="8">
    <source>
        <dbReference type="Pfam" id="PF26410"/>
    </source>
</evidence>
<dbReference type="OrthoDB" id="9801493at2"/>
<dbReference type="Gene3D" id="2.60.40.10">
    <property type="entry name" value="Immunoglobulins"/>
    <property type="match status" value="1"/>
</dbReference>
<dbReference type="InterPro" id="IPR001547">
    <property type="entry name" value="Glyco_hydro_5"/>
</dbReference>
<protein>
    <recommendedName>
        <fullName evidence="3">mannan endo-1,4-beta-mannosidase</fullName>
        <ecNumber evidence="3">3.2.1.78</ecNumber>
    </recommendedName>
</protein>
<dbReference type="EMBL" id="CP047656">
    <property type="protein sequence ID" value="QHJ11375.1"/>
    <property type="molecule type" value="Genomic_DNA"/>
</dbReference>
<keyword evidence="7" id="KW-0326">Glycosidase</keyword>
<keyword evidence="5" id="KW-0732">Signal</keyword>
<keyword evidence="4" id="KW-0964">Secreted</keyword>
<dbReference type="InterPro" id="IPR013783">
    <property type="entry name" value="Ig-like_fold"/>
</dbReference>
<evidence type="ECO:0000256" key="2">
    <source>
        <dbReference type="ARBA" id="ARBA00004613"/>
    </source>
</evidence>
<keyword evidence="10" id="KW-1185">Reference proteome</keyword>